<dbReference type="AlphaFoldDB" id="A0A7D9H2F5"/>
<dbReference type="GO" id="GO:0110078">
    <property type="term" value="C:TTT Hsp90 cochaperone complex"/>
    <property type="evidence" value="ECO:0007669"/>
    <property type="project" value="InterPro"/>
</dbReference>
<accession>A0A7D9H2F5</accession>
<name>A0A7D9H2F5_DEKBR</name>
<dbReference type="Pfam" id="PF10521">
    <property type="entry name" value="Tti2"/>
    <property type="match status" value="1"/>
</dbReference>
<evidence type="ECO:0000313" key="2">
    <source>
        <dbReference type="EMBL" id="VUG18444.1"/>
    </source>
</evidence>
<dbReference type="InterPro" id="IPR018870">
    <property type="entry name" value="Tti2"/>
</dbReference>
<keyword evidence="3" id="KW-1185">Reference proteome</keyword>
<protein>
    <submittedName>
        <fullName evidence="2">DEBR0S3_11078g1_1</fullName>
    </submittedName>
</protein>
<gene>
    <name evidence="2" type="ORF">DEBR0S3_11078G</name>
</gene>
<organism evidence="2 3">
    <name type="scientific">Dekkera bruxellensis</name>
    <name type="common">Brettanomyces custersii</name>
    <dbReference type="NCBI Taxonomy" id="5007"/>
    <lineage>
        <taxon>Eukaryota</taxon>
        <taxon>Fungi</taxon>
        <taxon>Dikarya</taxon>
        <taxon>Ascomycota</taxon>
        <taxon>Saccharomycotina</taxon>
        <taxon>Pichiomycetes</taxon>
        <taxon>Pichiales</taxon>
        <taxon>Pichiaceae</taxon>
        <taxon>Brettanomyces</taxon>
    </lineage>
</organism>
<dbReference type="Proteomes" id="UP000478008">
    <property type="component" value="Unassembled WGS sequence"/>
</dbReference>
<sequence length="514" mass="59227">MSLVMEIMNKLHSLAKGIAKKSTKLGDNECDEIKSIIGDDNSLDLIETTDDRLVKAILIDYSIRHKCTNYDKLWKYCADAILLPTDMRNEWKVRPDNKWDVQNDENAYILSVIDELSVNNIPEPGKIRTQILDKLSAYYCTGCPWTSTRSIKLSQNIIDKMYITEGDMKEIIHTYEKPVNEFSAKNFNDKLTAEGRKRFWKNNLTDIVSSPLVGNTYTDNLESHKKFVDDNIYRINGLKFVVDNISAHMIEEYWGIIFTLTNCFLDDTDTLIKIEACKVIQRICRKLAKGSNVIVRGQVEPIIFDGVVPVILSLPSMTPPDISKYAIQEGYKTIFSLWDVSLKDKKELNLKLSMLLNDFICPSLIKVSDTPGLVSILTNVINEQLLPLAGSYRLVLRKQLLYTILDALSNPSLKNSDDDLRGCLEVIRRLDPRKLKKFRFDILACLLRLRKVQKPPISYQRGRGSNINDKIELLCLETWFQIEQQTKCTGYHCDGHIEFIWLFFILKRIMMIMQ</sequence>
<comment type="similarity">
    <text evidence="1">Belongs to the TTI2 family.</text>
</comment>
<dbReference type="EMBL" id="CABFWN010000003">
    <property type="protein sequence ID" value="VUG18444.1"/>
    <property type="molecule type" value="Genomic_DNA"/>
</dbReference>
<evidence type="ECO:0000313" key="3">
    <source>
        <dbReference type="Proteomes" id="UP000478008"/>
    </source>
</evidence>
<evidence type="ECO:0000256" key="1">
    <source>
        <dbReference type="ARBA" id="ARBA00034736"/>
    </source>
</evidence>
<proteinExistence type="inferred from homology"/>
<reference evidence="2 3" key="1">
    <citation type="submission" date="2019-07" db="EMBL/GenBank/DDBJ databases">
        <authorList>
            <person name="Friedrich A."/>
            <person name="Schacherer J."/>
        </authorList>
    </citation>
    <scope>NUCLEOTIDE SEQUENCE [LARGE SCALE GENOMIC DNA]</scope>
</reference>